<keyword evidence="10 13" id="KW-1133">Transmembrane helix</keyword>
<evidence type="ECO:0000256" key="12">
    <source>
        <dbReference type="ARBA" id="ARBA00023136"/>
    </source>
</evidence>
<dbReference type="SUPFAM" id="SSF55781">
    <property type="entry name" value="GAF domain-like"/>
    <property type="match status" value="1"/>
</dbReference>
<gene>
    <name evidence="15" type="ORF">AAH991_04045</name>
</gene>
<sequence length="619" mass="65821">MRTRLSPLLPARRPPWPLGILVSALCVVAETLLTLWLGHVAPGNSLGVVYLLGVLAVSYGWGPVLGVATALASGLAYDFFHVPPLHRVTPFGDLSWPSILIFLVVALLVSAAASLLRSLVLEAEERLGEADLDAAVARALLGTAHLRSALPTAARRLAEGLGLPGLSIEAGEVAGDGDHTALPLRKDGERLGTLVVPAGLDEAMTRRLRRRVVPSLEALLLAAAERERVGRALEASRDELCRVVTEQAALRRVATLVAYGLSSVEVFDAVTAEMGRVLNADYALIERYSPDGTMILVSAWSGRRSDPRPDRDAARPMRAGSISDLVLRTGRPCRLEAGQGRPPGLAAWAPDPGISCALGAPITVEGRLWGVMVALFRTGFAAVSGVERRMTNFTELLGTAISNAQARDDLAASRARVVVASDEVRHRIERDLHDGVQQRLVSLALELRSARAAVPPELTDVRWRLSRTADDLNLVLDDLRELSRGIHPAILSKGGLGPALKMLARRSAVPVELRIRTDRRLPERVEVAAYYVVSEALTNVAKHAGAGVVRVEAETDDGGLRISVRDDGVGGADSGRGSGLIGLRDRVEALGGRMEIDSPVGGGTRLTAVIPVPARAEAA</sequence>
<evidence type="ECO:0000256" key="2">
    <source>
        <dbReference type="ARBA" id="ARBA00004141"/>
    </source>
</evidence>
<comment type="subcellular location">
    <subcellularLocation>
        <location evidence="2">Membrane</location>
        <topology evidence="2">Multi-pass membrane protein</topology>
    </subcellularLocation>
</comment>
<evidence type="ECO:0000256" key="6">
    <source>
        <dbReference type="ARBA" id="ARBA00022692"/>
    </source>
</evidence>
<evidence type="ECO:0000256" key="1">
    <source>
        <dbReference type="ARBA" id="ARBA00000085"/>
    </source>
</evidence>
<keyword evidence="5" id="KW-0808">Transferase</keyword>
<dbReference type="Pfam" id="PF01590">
    <property type="entry name" value="GAF"/>
    <property type="match status" value="1"/>
</dbReference>
<accession>A0ABV0AFZ0</accession>
<keyword evidence="8" id="KW-0418">Kinase</keyword>
<evidence type="ECO:0000313" key="15">
    <source>
        <dbReference type="EMBL" id="MEN3534264.1"/>
    </source>
</evidence>
<dbReference type="SUPFAM" id="SSF55874">
    <property type="entry name" value="ATPase domain of HSP90 chaperone/DNA topoisomerase II/histidine kinase"/>
    <property type="match status" value="1"/>
</dbReference>
<keyword evidence="6 13" id="KW-0812">Transmembrane</keyword>
<dbReference type="PANTHER" id="PTHR24421:SF10">
    <property type="entry name" value="NITRATE_NITRITE SENSOR PROTEIN NARQ"/>
    <property type="match status" value="1"/>
</dbReference>
<evidence type="ECO:0000256" key="5">
    <source>
        <dbReference type="ARBA" id="ARBA00022679"/>
    </source>
</evidence>
<dbReference type="EC" id="2.7.13.3" evidence="3"/>
<evidence type="ECO:0000256" key="3">
    <source>
        <dbReference type="ARBA" id="ARBA00012438"/>
    </source>
</evidence>
<dbReference type="RefSeq" id="WP_346224357.1">
    <property type="nucleotide sequence ID" value="NZ_JBDJAW010000002.1"/>
</dbReference>
<evidence type="ECO:0000256" key="7">
    <source>
        <dbReference type="ARBA" id="ARBA00022741"/>
    </source>
</evidence>
<keyword evidence="11" id="KW-0902">Two-component regulatory system</keyword>
<dbReference type="PANTHER" id="PTHR24421">
    <property type="entry name" value="NITRATE/NITRITE SENSOR PROTEIN NARX-RELATED"/>
    <property type="match status" value="1"/>
</dbReference>
<dbReference type="Gene3D" id="3.30.565.10">
    <property type="entry name" value="Histidine kinase-like ATPase, C-terminal domain"/>
    <property type="match status" value="1"/>
</dbReference>
<dbReference type="InterPro" id="IPR003018">
    <property type="entry name" value="GAF"/>
</dbReference>
<dbReference type="InterPro" id="IPR003594">
    <property type="entry name" value="HATPase_dom"/>
</dbReference>
<evidence type="ECO:0000256" key="11">
    <source>
        <dbReference type="ARBA" id="ARBA00023012"/>
    </source>
</evidence>
<keyword evidence="7" id="KW-0547">Nucleotide-binding</keyword>
<dbReference type="SMART" id="SM00387">
    <property type="entry name" value="HATPase_c"/>
    <property type="match status" value="1"/>
</dbReference>
<name>A0ABV0AFZ0_9ACTN</name>
<keyword evidence="4" id="KW-0597">Phosphoprotein</keyword>
<dbReference type="Gene3D" id="3.30.450.40">
    <property type="match status" value="1"/>
</dbReference>
<dbReference type="Pfam" id="PF02518">
    <property type="entry name" value="HATPase_c"/>
    <property type="match status" value="1"/>
</dbReference>
<dbReference type="Gene3D" id="1.20.5.1930">
    <property type="match status" value="1"/>
</dbReference>
<feature type="domain" description="Histidine kinase" evidence="14">
    <location>
        <begin position="532"/>
        <end position="614"/>
    </location>
</feature>
<keyword evidence="9" id="KW-0067">ATP-binding</keyword>
<dbReference type="InterPro" id="IPR050482">
    <property type="entry name" value="Sensor_HK_TwoCompSys"/>
</dbReference>
<dbReference type="InterPro" id="IPR005467">
    <property type="entry name" value="His_kinase_dom"/>
</dbReference>
<evidence type="ECO:0000256" key="9">
    <source>
        <dbReference type="ARBA" id="ARBA00022840"/>
    </source>
</evidence>
<dbReference type="InterPro" id="IPR029016">
    <property type="entry name" value="GAF-like_dom_sf"/>
</dbReference>
<dbReference type="InterPro" id="IPR036890">
    <property type="entry name" value="HATPase_C_sf"/>
</dbReference>
<keyword evidence="16" id="KW-1185">Reference proteome</keyword>
<feature type="transmembrane region" description="Helical" evidence="13">
    <location>
        <begin position="96"/>
        <end position="116"/>
    </location>
</feature>
<comment type="catalytic activity">
    <reaction evidence="1">
        <text>ATP + protein L-histidine = ADP + protein N-phospho-L-histidine.</text>
        <dbReference type="EC" id="2.7.13.3"/>
    </reaction>
</comment>
<proteinExistence type="predicted"/>
<dbReference type="PROSITE" id="PS50109">
    <property type="entry name" value="HIS_KIN"/>
    <property type="match status" value="1"/>
</dbReference>
<evidence type="ECO:0000256" key="13">
    <source>
        <dbReference type="SAM" id="Phobius"/>
    </source>
</evidence>
<organism evidence="15 16">
    <name type="scientific">Microbispora maris</name>
    <dbReference type="NCBI Taxonomy" id="3144104"/>
    <lineage>
        <taxon>Bacteria</taxon>
        <taxon>Bacillati</taxon>
        <taxon>Actinomycetota</taxon>
        <taxon>Actinomycetes</taxon>
        <taxon>Streptosporangiales</taxon>
        <taxon>Streptosporangiaceae</taxon>
        <taxon>Microbispora</taxon>
    </lineage>
</organism>
<reference evidence="15 16" key="1">
    <citation type="submission" date="2024-05" db="EMBL/GenBank/DDBJ databases">
        <title>Microbispora sp.ZYX-F-249.</title>
        <authorList>
            <person name="Xie H."/>
        </authorList>
    </citation>
    <scope>NUCLEOTIDE SEQUENCE [LARGE SCALE GENOMIC DNA]</scope>
    <source>
        <strain evidence="15 16">ZYX-F-249</strain>
    </source>
</reference>
<evidence type="ECO:0000256" key="4">
    <source>
        <dbReference type="ARBA" id="ARBA00022553"/>
    </source>
</evidence>
<evidence type="ECO:0000313" key="16">
    <source>
        <dbReference type="Proteomes" id="UP001447516"/>
    </source>
</evidence>
<evidence type="ECO:0000256" key="10">
    <source>
        <dbReference type="ARBA" id="ARBA00022989"/>
    </source>
</evidence>
<dbReference type="InterPro" id="IPR038318">
    <property type="entry name" value="KdpD_sf"/>
</dbReference>
<dbReference type="EMBL" id="JBDJAW010000002">
    <property type="protein sequence ID" value="MEN3534264.1"/>
    <property type="molecule type" value="Genomic_DNA"/>
</dbReference>
<feature type="transmembrane region" description="Helical" evidence="13">
    <location>
        <begin position="16"/>
        <end position="37"/>
    </location>
</feature>
<evidence type="ECO:0000256" key="8">
    <source>
        <dbReference type="ARBA" id="ARBA00022777"/>
    </source>
</evidence>
<feature type="transmembrane region" description="Helical" evidence="13">
    <location>
        <begin position="49"/>
        <end position="76"/>
    </location>
</feature>
<dbReference type="InterPro" id="IPR011712">
    <property type="entry name" value="Sig_transdc_His_kin_sub3_dim/P"/>
</dbReference>
<dbReference type="SMART" id="SM00065">
    <property type="entry name" value="GAF"/>
    <property type="match status" value="1"/>
</dbReference>
<comment type="caution">
    <text evidence="15">The sequence shown here is derived from an EMBL/GenBank/DDBJ whole genome shotgun (WGS) entry which is preliminary data.</text>
</comment>
<dbReference type="Pfam" id="PF07730">
    <property type="entry name" value="HisKA_3"/>
    <property type="match status" value="1"/>
</dbReference>
<evidence type="ECO:0000259" key="14">
    <source>
        <dbReference type="PROSITE" id="PS50109"/>
    </source>
</evidence>
<dbReference type="InterPro" id="IPR025201">
    <property type="entry name" value="KdpD_TM"/>
</dbReference>
<keyword evidence="12 13" id="KW-0472">Membrane</keyword>
<dbReference type="Pfam" id="PF13493">
    <property type="entry name" value="DUF4118"/>
    <property type="match status" value="1"/>
</dbReference>
<dbReference type="Gene3D" id="1.20.120.620">
    <property type="entry name" value="Backbone structure of the membrane domain of e. Coli histidine kinase receptor kdpd"/>
    <property type="match status" value="1"/>
</dbReference>
<dbReference type="CDD" id="cd16917">
    <property type="entry name" value="HATPase_UhpB-NarQ-NarX-like"/>
    <property type="match status" value="1"/>
</dbReference>
<protein>
    <recommendedName>
        <fullName evidence="3">histidine kinase</fullName>
        <ecNumber evidence="3">2.7.13.3</ecNumber>
    </recommendedName>
</protein>
<dbReference type="Proteomes" id="UP001447516">
    <property type="component" value="Unassembled WGS sequence"/>
</dbReference>